<keyword evidence="1" id="KW-1133">Transmembrane helix</keyword>
<dbReference type="Proteomes" id="UP000092443">
    <property type="component" value="Unplaced"/>
</dbReference>
<evidence type="ECO:0000313" key="3">
    <source>
        <dbReference type="RefSeq" id="XP_037890384.1"/>
    </source>
</evidence>
<dbReference type="PANTHER" id="PTHR28474">
    <property type="entry name" value="TRANSMEMBRANE PROTEIN 72"/>
    <property type="match status" value="1"/>
</dbReference>
<sequence length="188" mass="22001">MSQFYRNRRRRQSGEPCDCLRPLIRAFGFITAIVLCGVGVDLHLHGYTIGLILLVSTMFMIFFETKWIITLFLELLFANDNYSVCLECWSFCRFFGSWRLAFPYILIGIALMMWPHNLWLSYVAGILMILLALLRLCLIFRFTNNFKDEELLPQSDFDKIESDSNRRDDGFVEIVPSLEEEEPIDDVC</sequence>
<dbReference type="KEGG" id="gfs:119637972"/>
<feature type="transmembrane region" description="Helical" evidence="1">
    <location>
        <begin position="46"/>
        <end position="73"/>
    </location>
</feature>
<reference evidence="3" key="1">
    <citation type="submission" date="2025-08" db="UniProtKB">
        <authorList>
            <consortium name="RefSeq"/>
        </authorList>
    </citation>
    <scope>IDENTIFICATION</scope>
    <source>
        <tissue evidence="3">Whole body pupa</tissue>
    </source>
</reference>
<dbReference type="PANTHER" id="PTHR28474:SF1">
    <property type="entry name" value="TRANSMEMBRANE PROTEIN 72"/>
    <property type="match status" value="1"/>
</dbReference>
<feature type="transmembrane region" description="Helical" evidence="1">
    <location>
        <begin position="94"/>
        <end position="113"/>
    </location>
</feature>
<accession>A0A9C5Z6G4</accession>
<evidence type="ECO:0000313" key="2">
    <source>
        <dbReference type="Proteomes" id="UP000092443"/>
    </source>
</evidence>
<name>A0A9C5Z6G4_9MUSC</name>
<proteinExistence type="predicted"/>
<dbReference type="GeneID" id="119637972"/>
<dbReference type="AlphaFoldDB" id="A0A9C5Z6G4"/>
<feature type="transmembrane region" description="Helical" evidence="1">
    <location>
        <begin position="119"/>
        <end position="138"/>
    </location>
</feature>
<dbReference type="InterPro" id="IPR032055">
    <property type="entry name" value="TMEM72"/>
</dbReference>
<feature type="transmembrane region" description="Helical" evidence="1">
    <location>
        <begin position="20"/>
        <end position="40"/>
    </location>
</feature>
<keyword evidence="1" id="KW-0812">Transmembrane</keyword>
<organism evidence="2 3">
    <name type="scientific">Glossina fuscipes</name>
    <dbReference type="NCBI Taxonomy" id="7396"/>
    <lineage>
        <taxon>Eukaryota</taxon>
        <taxon>Metazoa</taxon>
        <taxon>Ecdysozoa</taxon>
        <taxon>Arthropoda</taxon>
        <taxon>Hexapoda</taxon>
        <taxon>Insecta</taxon>
        <taxon>Pterygota</taxon>
        <taxon>Neoptera</taxon>
        <taxon>Endopterygota</taxon>
        <taxon>Diptera</taxon>
        <taxon>Brachycera</taxon>
        <taxon>Muscomorpha</taxon>
        <taxon>Hippoboscoidea</taxon>
        <taxon>Glossinidae</taxon>
        <taxon>Glossina</taxon>
    </lineage>
</organism>
<gene>
    <name evidence="3" type="primary">LOC119637972</name>
</gene>
<keyword evidence="2" id="KW-1185">Reference proteome</keyword>
<protein>
    <submittedName>
        <fullName evidence="3">Uncharacterized protein LOC119637972</fullName>
    </submittedName>
</protein>
<evidence type="ECO:0000256" key="1">
    <source>
        <dbReference type="SAM" id="Phobius"/>
    </source>
</evidence>
<dbReference type="RefSeq" id="XP_037890384.1">
    <property type="nucleotide sequence ID" value="XM_038034456.1"/>
</dbReference>
<keyword evidence="1" id="KW-0472">Membrane</keyword>
<dbReference type="Pfam" id="PF16054">
    <property type="entry name" value="TMEM72"/>
    <property type="match status" value="1"/>
</dbReference>